<evidence type="ECO:0000256" key="1">
    <source>
        <dbReference type="SAM" id="Phobius"/>
    </source>
</evidence>
<keyword evidence="1" id="KW-0812">Transmembrane</keyword>
<dbReference type="Proteomes" id="UP000266915">
    <property type="component" value="Unassembled WGS sequence"/>
</dbReference>
<feature type="transmembrane region" description="Helical" evidence="1">
    <location>
        <begin position="6"/>
        <end position="31"/>
    </location>
</feature>
<evidence type="ECO:0000313" key="2">
    <source>
        <dbReference type="EMBL" id="ROR83034.1"/>
    </source>
</evidence>
<accession>A0A3N2C6W7</accession>
<evidence type="ECO:0008006" key="4">
    <source>
        <dbReference type="Google" id="ProtNLM"/>
    </source>
</evidence>
<gene>
    <name evidence="2" type="ORF">EDD42_3136</name>
</gene>
<sequence length="60" mass="6737">MNIDPTAFTIFSVTAWLLGFILFVLVWIFIIRTAVLSALRKHHAETQAERRAAAGRGLPQ</sequence>
<dbReference type="RefSeq" id="WP_085513859.1">
    <property type="nucleotide sequence ID" value="NZ_FXAP01000006.1"/>
</dbReference>
<reference evidence="2 3" key="1">
    <citation type="submission" date="2018-11" db="EMBL/GenBank/DDBJ databases">
        <title>Sequencing the genomes of 1000 actinobacteria strains.</title>
        <authorList>
            <person name="Klenk H.-P."/>
        </authorList>
    </citation>
    <scope>NUCLEOTIDE SEQUENCE [LARGE SCALE GENOMIC DNA]</scope>
    <source>
        <strain evidence="2 3">DSM 14012</strain>
    </source>
</reference>
<keyword evidence="1" id="KW-0472">Membrane</keyword>
<comment type="caution">
    <text evidence="2">The sequence shown here is derived from an EMBL/GenBank/DDBJ whole genome shotgun (WGS) entry which is preliminary data.</text>
</comment>
<dbReference type="AlphaFoldDB" id="A0A3N2C6W7"/>
<name>A0A3N2C6W7_9MICO</name>
<proteinExistence type="predicted"/>
<keyword evidence="3" id="KW-1185">Reference proteome</keyword>
<keyword evidence="1" id="KW-1133">Transmembrane helix</keyword>
<dbReference type="EMBL" id="RKHL01000001">
    <property type="protein sequence ID" value="ROR83034.1"/>
    <property type="molecule type" value="Genomic_DNA"/>
</dbReference>
<evidence type="ECO:0000313" key="3">
    <source>
        <dbReference type="Proteomes" id="UP000266915"/>
    </source>
</evidence>
<organism evidence="2 3">
    <name type="scientific">Plantibacter flavus</name>
    <dbReference type="NCBI Taxonomy" id="150123"/>
    <lineage>
        <taxon>Bacteria</taxon>
        <taxon>Bacillati</taxon>
        <taxon>Actinomycetota</taxon>
        <taxon>Actinomycetes</taxon>
        <taxon>Micrococcales</taxon>
        <taxon>Microbacteriaceae</taxon>
        <taxon>Plantibacter</taxon>
    </lineage>
</organism>
<protein>
    <recommendedName>
        <fullName evidence="4">CcmD family protein</fullName>
    </recommendedName>
</protein>